<gene>
    <name evidence="1" type="primary">LOC107812327</name>
</gene>
<dbReference type="OrthoDB" id="10258041at2759"/>
<proteinExistence type="predicted"/>
<name>A0A1S4BVH6_TOBAC</name>
<evidence type="ECO:0000313" key="1">
    <source>
        <dbReference type="RefSeq" id="XP_016492869.1"/>
    </source>
</evidence>
<accession>A0A1S4BVH6</accession>
<dbReference type="RefSeq" id="XP_016492869.1">
    <property type="nucleotide sequence ID" value="XM_016637383.1"/>
</dbReference>
<organism evidence="1">
    <name type="scientific">Nicotiana tabacum</name>
    <name type="common">Common tobacco</name>
    <dbReference type="NCBI Taxonomy" id="4097"/>
    <lineage>
        <taxon>Eukaryota</taxon>
        <taxon>Viridiplantae</taxon>
        <taxon>Streptophyta</taxon>
        <taxon>Embryophyta</taxon>
        <taxon>Tracheophyta</taxon>
        <taxon>Spermatophyta</taxon>
        <taxon>Magnoliopsida</taxon>
        <taxon>eudicotyledons</taxon>
        <taxon>Gunneridae</taxon>
        <taxon>Pentapetalae</taxon>
        <taxon>asterids</taxon>
        <taxon>lamiids</taxon>
        <taxon>Solanales</taxon>
        <taxon>Solanaceae</taxon>
        <taxon>Nicotianoideae</taxon>
        <taxon>Nicotianeae</taxon>
        <taxon>Nicotiana</taxon>
    </lineage>
</organism>
<feature type="non-terminal residue" evidence="1">
    <location>
        <position position="269"/>
    </location>
</feature>
<reference evidence="1" key="1">
    <citation type="submission" date="2025-08" db="UniProtKB">
        <authorList>
            <consortium name="RefSeq"/>
        </authorList>
    </citation>
    <scope>IDENTIFICATION</scope>
</reference>
<dbReference type="AlphaFoldDB" id="A0A1S4BVH6"/>
<dbReference type="PaxDb" id="4097-A0A1S4BVH6"/>
<protein>
    <submittedName>
        <fullName evidence="1">Uncharacterized protein</fullName>
    </submittedName>
</protein>
<sequence length="269" mass="31038">MVTRLDKSVRMVILIQPAKSISRTINKTKSMFMIMIIMWTMTNKNIVTSMMLMKIYNTTIWTWFLLEKWYCTDSGGEIMETQMVGVTKSQIIKPFTRDVPDNITPVNVPRKRRLAAVFKSPYVNDFSSGGNTVEDKQNSFAANVKLPFEASITEEVSFEMLHEFAKWVDIGLKGKRGTSYSKKFKKLVPIFDFGVSQIKKKSWFFALEYSGEALSNAHIDVIFYYLRKKGKYGRDIHVNFTTTDCLFGDKIKGIYSKFIETTEKMSMIS</sequence>
<dbReference type="KEGG" id="nta:107812327"/>